<dbReference type="Pfam" id="PF25956">
    <property type="entry name" value="DUF7993"/>
    <property type="match status" value="1"/>
</dbReference>
<gene>
    <name evidence="2" type="ORF">NDI86_15990</name>
</gene>
<sequence>MVEDRITDGKRIGQLFASELTGLERGPLGAVSVEDAEPDVEPTPAGAFAFRVAADGQAIGTVTVTETTARLELDEPTDFESERDDVTVEESGTVVVAHSGAAVKTLVDVVAEALRT</sequence>
<feature type="domain" description="DUF7993" evidence="1">
    <location>
        <begin position="1"/>
        <end position="114"/>
    </location>
</feature>
<dbReference type="RefSeq" id="WP_310901460.1">
    <property type="nucleotide sequence ID" value="NZ_JAMQOS010000005.1"/>
</dbReference>
<protein>
    <recommendedName>
        <fullName evidence="1">DUF7993 domain-containing protein</fullName>
    </recommendedName>
</protein>
<dbReference type="EMBL" id="JAMQOS010000005">
    <property type="protein sequence ID" value="MDS0283629.1"/>
    <property type="molecule type" value="Genomic_DNA"/>
</dbReference>
<evidence type="ECO:0000313" key="2">
    <source>
        <dbReference type="EMBL" id="MDS0283629.1"/>
    </source>
</evidence>
<proteinExistence type="predicted"/>
<evidence type="ECO:0000313" key="3">
    <source>
        <dbReference type="Proteomes" id="UP001268864"/>
    </source>
</evidence>
<accession>A0ABU2FS86</accession>
<name>A0ABU2FS86_9EURY</name>
<organism evidence="2 3">
    <name type="scientific">Haloarcula onubensis</name>
    <dbReference type="NCBI Taxonomy" id="2950539"/>
    <lineage>
        <taxon>Archaea</taxon>
        <taxon>Methanobacteriati</taxon>
        <taxon>Methanobacteriota</taxon>
        <taxon>Stenosarchaea group</taxon>
        <taxon>Halobacteria</taxon>
        <taxon>Halobacteriales</taxon>
        <taxon>Haloarculaceae</taxon>
        <taxon>Haloarcula</taxon>
    </lineage>
</organism>
<dbReference type="InterPro" id="IPR058306">
    <property type="entry name" value="DUF7993"/>
</dbReference>
<keyword evidence="3" id="KW-1185">Reference proteome</keyword>
<comment type="caution">
    <text evidence="2">The sequence shown here is derived from an EMBL/GenBank/DDBJ whole genome shotgun (WGS) entry which is preliminary data.</text>
</comment>
<reference evidence="2 3" key="1">
    <citation type="submission" date="2022-06" db="EMBL/GenBank/DDBJ databases">
        <title>Halomicroarcula sp. a new haloarchaeum isolate from saline soil.</title>
        <authorList>
            <person name="Strakova D."/>
            <person name="Galisteo C."/>
            <person name="Sanchez-Porro C."/>
            <person name="Ventosa A."/>
        </authorList>
    </citation>
    <scope>NUCLEOTIDE SEQUENCE [LARGE SCALE GENOMIC DNA]</scope>
    <source>
        <strain evidence="2 3">S3CR25-11</strain>
    </source>
</reference>
<evidence type="ECO:0000259" key="1">
    <source>
        <dbReference type="Pfam" id="PF25956"/>
    </source>
</evidence>
<dbReference type="Proteomes" id="UP001268864">
    <property type="component" value="Unassembled WGS sequence"/>
</dbReference>